<name>A0A7R9AYI7_TIMSH</name>
<dbReference type="InterPro" id="IPR044929">
    <property type="entry name" value="DNA/RNA_non-sp_Endonuclease_sf"/>
</dbReference>
<dbReference type="InterPro" id="IPR001604">
    <property type="entry name" value="Endo_G_ENPP1-like_dom"/>
</dbReference>
<evidence type="ECO:0000259" key="6">
    <source>
        <dbReference type="SMART" id="SM00892"/>
    </source>
</evidence>
<dbReference type="GO" id="GO:0003676">
    <property type="term" value="F:nucleic acid binding"/>
    <property type="evidence" value="ECO:0007669"/>
    <property type="project" value="InterPro"/>
</dbReference>
<evidence type="ECO:0000256" key="3">
    <source>
        <dbReference type="ARBA" id="ARBA00022759"/>
    </source>
</evidence>
<accession>A0A7R9AYI7</accession>
<keyword evidence="3" id="KW-0255">Endonuclease</keyword>
<dbReference type="Pfam" id="PF01223">
    <property type="entry name" value="Endonuclease_NS"/>
    <property type="match status" value="1"/>
</dbReference>
<dbReference type="Gene3D" id="3.40.570.10">
    <property type="entry name" value="Extracellular Endonuclease, subunit A"/>
    <property type="match status" value="1"/>
</dbReference>
<dbReference type="GO" id="GO:0005743">
    <property type="term" value="C:mitochondrial inner membrane"/>
    <property type="evidence" value="ECO:0007669"/>
    <property type="project" value="TreeGrafter"/>
</dbReference>
<dbReference type="SUPFAM" id="SSF54060">
    <property type="entry name" value="His-Me finger endonucleases"/>
    <property type="match status" value="1"/>
</dbReference>
<comment type="similarity">
    <text evidence="1">Belongs to the DNA/RNA non-specific endonuclease family.</text>
</comment>
<evidence type="ECO:0000256" key="1">
    <source>
        <dbReference type="ARBA" id="ARBA00010052"/>
    </source>
</evidence>
<dbReference type="AlphaFoldDB" id="A0A7R9AYI7"/>
<feature type="active site" description="Proton acceptor" evidence="4">
    <location>
        <position position="202"/>
    </location>
</feature>
<dbReference type="PANTHER" id="PTHR13966">
    <property type="entry name" value="ENDONUCLEASE RELATED"/>
    <property type="match status" value="1"/>
</dbReference>
<feature type="domain" description="DNA/RNA non-specific endonuclease/pyrophosphatase/phosphodiesterase" evidence="6">
    <location>
        <begin position="138"/>
        <end position="358"/>
    </location>
</feature>
<dbReference type="GO" id="GO:0000014">
    <property type="term" value="F:single-stranded DNA endodeoxyribonuclease activity"/>
    <property type="evidence" value="ECO:0007669"/>
    <property type="project" value="TreeGrafter"/>
</dbReference>
<sequence>MFFTVETPVAHVAECFLTEQETSVAHVAECSLTVETPVAHVAECSLTVETPVAHVAECSLTVETPVAHVAECSLTVETPVAHVAECSLTVETPVAHVAECSLTVETPVAHVTECSLTVETPVAHVTECSLAVETPVAHVAGCSLTVETPLAHVTECSLTVETPVAHVESHVQVNVLATLTRILGSKKQAEKFTSKTFLARGHLSPRADFTLQAYQNLTFFYVNTVPEWQSVNAGNLASLENSVRHYATDHRVDLQITTGTHGILTLPNQDGSPRPIWLHLEGKTPKISVPKLLWKTVYNPRTEAAIAFVVVNNPFLKTLEEEEDYVICQDVCRKYGWGTEAWRNISKGYIYCCEVKDLREVVDYVPYFKVTTVLLNK</sequence>
<dbReference type="InterPro" id="IPR044925">
    <property type="entry name" value="His-Me_finger_sf"/>
</dbReference>
<dbReference type="InterPro" id="IPR040255">
    <property type="entry name" value="Non-specific_endonuclease"/>
</dbReference>
<keyword evidence="2" id="KW-0540">Nuclease</keyword>
<keyword evidence="3" id="KW-0378">Hydrolase</keyword>
<dbReference type="PANTHER" id="PTHR13966:SF19">
    <property type="entry name" value="NUCLEASE EXOG, MITOCHONDRIAL"/>
    <property type="match status" value="1"/>
</dbReference>
<dbReference type="GO" id="GO:0004521">
    <property type="term" value="F:RNA endonuclease activity"/>
    <property type="evidence" value="ECO:0007669"/>
    <property type="project" value="TreeGrafter"/>
</dbReference>
<feature type="binding site" evidence="5">
    <location>
        <position position="232"/>
    </location>
    <ligand>
        <name>Mg(2+)</name>
        <dbReference type="ChEBI" id="CHEBI:18420"/>
        <note>catalytic</note>
    </ligand>
</feature>
<reference evidence="7" key="1">
    <citation type="submission" date="2020-11" db="EMBL/GenBank/DDBJ databases">
        <authorList>
            <person name="Tran Van P."/>
        </authorList>
    </citation>
    <scope>NUCLEOTIDE SEQUENCE</scope>
</reference>
<evidence type="ECO:0000256" key="4">
    <source>
        <dbReference type="PIRSR" id="PIRSR640255-1"/>
    </source>
</evidence>
<organism evidence="7">
    <name type="scientific">Timema shepardi</name>
    <name type="common">Walking stick</name>
    <dbReference type="NCBI Taxonomy" id="629360"/>
    <lineage>
        <taxon>Eukaryota</taxon>
        <taxon>Metazoa</taxon>
        <taxon>Ecdysozoa</taxon>
        <taxon>Arthropoda</taxon>
        <taxon>Hexapoda</taxon>
        <taxon>Insecta</taxon>
        <taxon>Pterygota</taxon>
        <taxon>Neoptera</taxon>
        <taxon>Polyneoptera</taxon>
        <taxon>Phasmatodea</taxon>
        <taxon>Timematodea</taxon>
        <taxon>Timematoidea</taxon>
        <taxon>Timematidae</taxon>
        <taxon>Timema</taxon>
    </lineage>
</organism>
<evidence type="ECO:0000256" key="2">
    <source>
        <dbReference type="ARBA" id="ARBA00022722"/>
    </source>
</evidence>
<proteinExistence type="inferred from homology"/>
<evidence type="ECO:0000313" key="7">
    <source>
        <dbReference type="EMBL" id="CAD7262228.1"/>
    </source>
</evidence>
<keyword evidence="5" id="KW-0479">Metal-binding</keyword>
<dbReference type="GO" id="GO:0005634">
    <property type="term" value="C:nucleus"/>
    <property type="evidence" value="ECO:0007669"/>
    <property type="project" value="TreeGrafter"/>
</dbReference>
<dbReference type="SMART" id="SM00892">
    <property type="entry name" value="Endonuclease_NS"/>
    <property type="match status" value="1"/>
</dbReference>
<dbReference type="GO" id="GO:0006309">
    <property type="term" value="P:apoptotic DNA fragmentation"/>
    <property type="evidence" value="ECO:0007669"/>
    <property type="project" value="TreeGrafter"/>
</dbReference>
<evidence type="ECO:0000256" key="5">
    <source>
        <dbReference type="PIRSR" id="PIRSR640255-2"/>
    </source>
</evidence>
<dbReference type="GO" id="GO:0046872">
    <property type="term" value="F:metal ion binding"/>
    <property type="evidence" value="ECO:0007669"/>
    <property type="project" value="UniProtKB-KW"/>
</dbReference>
<dbReference type="EMBL" id="OC002694">
    <property type="protein sequence ID" value="CAD7262228.1"/>
    <property type="molecule type" value="Genomic_DNA"/>
</dbReference>
<gene>
    <name evidence="7" type="ORF">TSIB3V08_LOCUS6345</name>
</gene>
<protein>
    <recommendedName>
        <fullName evidence="6">DNA/RNA non-specific endonuclease/pyrophosphatase/phosphodiesterase domain-containing protein</fullName>
    </recommendedName>
</protein>